<evidence type="ECO:0000256" key="5">
    <source>
        <dbReference type="ARBA" id="ARBA00022692"/>
    </source>
</evidence>
<accession>A0A4Z0LZ75</accession>
<sequence>MEPAKEQPTTTSRRPNETIDLVIRLGLVALMIWLSLKIFSPFIGLMVWAIVLAIALYPLNQKIAARTGGSNGRAALLMVTTLVLVLGVPTALLAASFVDHMLSLYHAMAEGTLVVPAPKATVQEWPLVGERVYAAWQAAADNFAEFAQDHAEQIRTFSRNAAGAMGSSLTTMLAFIGAFIIAGIMMAYADPGEHTTRRIFTRVCGPRVGPELHTLSVATIRSVAVGVIGVAFIQAVLLGIGFLAAGIPAAGLLAIIALLLGIAQVPAALIVIPVIAWVWLKGDASTLSNTLVTVYLLVAGLADNVLKPLLLGRGLAVPMPVVLLGAIGGMLSLGLIGLFVGAVILAVSYQIFMAWVDEAEPADASEADTQ</sequence>
<feature type="transmembrane region" description="Helical" evidence="8">
    <location>
        <begin position="21"/>
        <end position="36"/>
    </location>
</feature>
<keyword evidence="6 8" id="KW-1133">Transmembrane helix</keyword>
<evidence type="ECO:0000256" key="2">
    <source>
        <dbReference type="ARBA" id="ARBA00009773"/>
    </source>
</evidence>
<evidence type="ECO:0000313" key="10">
    <source>
        <dbReference type="Proteomes" id="UP000298050"/>
    </source>
</evidence>
<feature type="transmembrane region" description="Helical" evidence="8">
    <location>
        <begin position="322"/>
        <end position="347"/>
    </location>
</feature>
<dbReference type="Pfam" id="PF01594">
    <property type="entry name" value="AI-2E_transport"/>
    <property type="match status" value="1"/>
</dbReference>
<feature type="transmembrane region" description="Helical" evidence="8">
    <location>
        <begin position="169"/>
        <end position="189"/>
    </location>
</feature>
<protein>
    <submittedName>
        <fullName evidence="9">AI-2E family transporter</fullName>
    </submittedName>
</protein>
<gene>
    <name evidence="9" type="ORF">E4634_14270</name>
</gene>
<dbReference type="AlphaFoldDB" id="A0A4Z0LZ75"/>
<comment type="similarity">
    <text evidence="2">Belongs to the autoinducer-2 exporter (AI-2E) (TC 2.A.86) family.</text>
</comment>
<name>A0A4Z0LZ75_9GAMM</name>
<evidence type="ECO:0000256" key="6">
    <source>
        <dbReference type="ARBA" id="ARBA00022989"/>
    </source>
</evidence>
<dbReference type="InterPro" id="IPR002549">
    <property type="entry name" value="AI-2E-like"/>
</dbReference>
<comment type="caution">
    <text evidence="9">The sequence shown here is derived from an EMBL/GenBank/DDBJ whole genome shotgun (WGS) entry which is preliminary data.</text>
</comment>
<feature type="transmembrane region" description="Helical" evidence="8">
    <location>
        <begin position="42"/>
        <end position="60"/>
    </location>
</feature>
<reference evidence="9 10" key="1">
    <citation type="submission" date="2019-04" db="EMBL/GenBank/DDBJ databases">
        <title>Taxonomy of novel Haliea sp. from mangrove soil of West Coast of India.</title>
        <authorList>
            <person name="Verma A."/>
            <person name="Kumar P."/>
            <person name="Krishnamurthi S."/>
        </authorList>
    </citation>
    <scope>NUCLEOTIDE SEQUENCE [LARGE SCALE GENOMIC DNA]</scope>
    <source>
        <strain evidence="9 10">SAOS-164</strain>
    </source>
</reference>
<proteinExistence type="inferred from homology"/>
<feature type="transmembrane region" description="Helical" evidence="8">
    <location>
        <begin position="223"/>
        <end position="247"/>
    </location>
</feature>
<dbReference type="PANTHER" id="PTHR21716">
    <property type="entry name" value="TRANSMEMBRANE PROTEIN"/>
    <property type="match status" value="1"/>
</dbReference>
<dbReference type="OrthoDB" id="106838at2"/>
<keyword evidence="10" id="KW-1185">Reference proteome</keyword>
<feature type="transmembrane region" description="Helical" evidence="8">
    <location>
        <begin position="253"/>
        <end position="280"/>
    </location>
</feature>
<feature type="transmembrane region" description="Helical" evidence="8">
    <location>
        <begin position="72"/>
        <end position="98"/>
    </location>
</feature>
<evidence type="ECO:0000313" key="9">
    <source>
        <dbReference type="EMBL" id="TGD72683.1"/>
    </source>
</evidence>
<dbReference type="GO" id="GO:0005886">
    <property type="term" value="C:plasma membrane"/>
    <property type="evidence" value="ECO:0007669"/>
    <property type="project" value="UniProtKB-SubCell"/>
</dbReference>
<evidence type="ECO:0000256" key="1">
    <source>
        <dbReference type="ARBA" id="ARBA00004651"/>
    </source>
</evidence>
<keyword evidence="3" id="KW-0813">Transport</keyword>
<dbReference type="EMBL" id="SRLE01000009">
    <property type="protein sequence ID" value="TGD72683.1"/>
    <property type="molecule type" value="Genomic_DNA"/>
</dbReference>
<keyword evidence="5 8" id="KW-0812">Transmembrane</keyword>
<feature type="transmembrane region" description="Helical" evidence="8">
    <location>
        <begin position="292"/>
        <end position="310"/>
    </location>
</feature>
<evidence type="ECO:0000256" key="3">
    <source>
        <dbReference type="ARBA" id="ARBA00022448"/>
    </source>
</evidence>
<evidence type="ECO:0000256" key="8">
    <source>
        <dbReference type="SAM" id="Phobius"/>
    </source>
</evidence>
<comment type="subcellular location">
    <subcellularLocation>
        <location evidence="1">Cell membrane</location>
        <topology evidence="1">Multi-pass membrane protein</topology>
    </subcellularLocation>
</comment>
<keyword evidence="7 8" id="KW-0472">Membrane</keyword>
<dbReference type="PANTHER" id="PTHR21716:SF67">
    <property type="entry name" value="TRANSPORT PROTEIN YDIK-RELATED"/>
    <property type="match status" value="1"/>
</dbReference>
<evidence type="ECO:0000256" key="7">
    <source>
        <dbReference type="ARBA" id="ARBA00023136"/>
    </source>
</evidence>
<keyword evidence="4" id="KW-1003">Cell membrane</keyword>
<evidence type="ECO:0000256" key="4">
    <source>
        <dbReference type="ARBA" id="ARBA00022475"/>
    </source>
</evidence>
<organism evidence="9 10">
    <name type="scientific">Mangrovimicrobium sediminis</name>
    <dbReference type="NCBI Taxonomy" id="2562682"/>
    <lineage>
        <taxon>Bacteria</taxon>
        <taxon>Pseudomonadati</taxon>
        <taxon>Pseudomonadota</taxon>
        <taxon>Gammaproteobacteria</taxon>
        <taxon>Cellvibrionales</taxon>
        <taxon>Halieaceae</taxon>
        <taxon>Mangrovimicrobium</taxon>
    </lineage>
</organism>
<dbReference type="RefSeq" id="WP_135445036.1">
    <property type="nucleotide sequence ID" value="NZ_SRLE01000009.1"/>
</dbReference>
<dbReference type="Proteomes" id="UP000298050">
    <property type="component" value="Unassembled WGS sequence"/>
</dbReference>